<accession>A0A4P9C874</accession>
<dbReference type="AlphaFoldDB" id="A0A4P9C874"/>
<feature type="transmembrane region" description="Helical" evidence="1">
    <location>
        <begin position="69"/>
        <end position="92"/>
    </location>
</feature>
<dbReference type="GO" id="GO:0140359">
    <property type="term" value="F:ABC-type transporter activity"/>
    <property type="evidence" value="ECO:0007669"/>
    <property type="project" value="InterPro"/>
</dbReference>
<feature type="transmembrane region" description="Helical" evidence="1">
    <location>
        <begin position="232"/>
        <end position="261"/>
    </location>
</feature>
<proteinExistence type="predicted"/>
<feature type="transmembrane region" description="Helical" evidence="1">
    <location>
        <begin position="192"/>
        <end position="212"/>
    </location>
</feature>
<feature type="transmembrane region" description="Helical" evidence="1">
    <location>
        <begin position="125"/>
        <end position="151"/>
    </location>
</feature>
<evidence type="ECO:0000256" key="1">
    <source>
        <dbReference type="SAM" id="Phobius"/>
    </source>
</evidence>
<keyword evidence="3" id="KW-1185">Reference proteome</keyword>
<dbReference type="GO" id="GO:0005886">
    <property type="term" value="C:plasma membrane"/>
    <property type="evidence" value="ECO:0007669"/>
    <property type="project" value="UniProtKB-SubCell"/>
</dbReference>
<evidence type="ECO:0000313" key="2">
    <source>
        <dbReference type="EMBL" id="QCT71690.1"/>
    </source>
</evidence>
<name>A0A4P9C874_EUBML</name>
<keyword evidence="1" id="KW-1133">Transmembrane helix</keyword>
<feature type="transmembrane region" description="Helical" evidence="1">
    <location>
        <begin position="157"/>
        <end position="180"/>
    </location>
</feature>
<sequence length="268" mass="28631">MLSGPLFKKTFKSQLKMLVIFAAILAMYMSVEISMFNPDSMDGIKEMMDMLPQQMINAMNLDVGAETSLVGFLGSYFYGFIVIMVPMIFNIIASNNAAAKLVDSGAMACLLSAPNSRTRVIATQAAALILSNILLMAFVTVMGIAVSQALFPGDLDIHAFLLVNAGALLLQLAVSAIGFFASCLFNESRLSLALGGGLPVLFLVLMMLSGVSEDLDVVRYTTLYSLFDPAEIIAGGDTVGLCLAALAAVFVALYVLGILIFRRKDLPL</sequence>
<reference evidence="2 3" key="1">
    <citation type="submission" date="2018-05" db="EMBL/GenBank/DDBJ databases">
        <title>Genome comparison of Eubacterium sp.</title>
        <authorList>
            <person name="Feng Y."/>
            <person name="Sanchez-Andrea I."/>
            <person name="Stams A.J.M."/>
            <person name="De Vos W.M."/>
        </authorList>
    </citation>
    <scope>NUCLEOTIDE SEQUENCE [LARGE SCALE GENOMIC DNA]</scope>
    <source>
        <strain evidence="2 3">YI</strain>
    </source>
</reference>
<keyword evidence="1" id="KW-0812">Transmembrane</keyword>
<dbReference type="PANTHER" id="PTHR37305:SF2">
    <property type="entry name" value="BACITRACIN TRANSPORT PERMEASE PROTEIN BCRB"/>
    <property type="match status" value="1"/>
</dbReference>
<feature type="transmembrane region" description="Helical" evidence="1">
    <location>
        <begin position="17"/>
        <end position="36"/>
    </location>
</feature>
<dbReference type="EMBL" id="CP029487">
    <property type="protein sequence ID" value="QCT71690.1"/>
    <property type="molecule type" value="Genomic_DNA"/>
</dbReference>
<dbReference type="Proteomes" id="UP000218387">
    <property type="component" value="Chromosome"/>
</dbReference>
<dbReference type="KEGG" id="emt:CPZ25_010250"/>
<evidence type="ECO:0008006" key="4">
    <source>
        <dbReference type="Google" id="ProtNLM"/>
    </source>
</evidence>
<organism evidence="2 3">
    <name type="scientific">Eubacterium maltosivorans</name>
    <dbReference type="NCBI Taxonomy" id="2041044"/>
    <lineage>
        <taxon>Bacteria</taxon>
        <taxon>Bacillati</taxon>
        <taxon>Bacillota</taxon>
        <taxon>Clostridia</taxon>
        <taxon>Eubacteriales</taxon>
        <taxon>Eubacteriaceae</taxon>
        <taxon>Eubacterium</taxon>
    </lineage>
</organism>
<protein>
    <recommendedName>
        <fullName evidence="4">ABC transporter permease</fullName>
    </recommendedName>
</protein>
<dbReference type="Pfam" id="PF12679">
    <property type="entry name" value="ABC2_membrane_2"/>
    <property type="match status" value="1"/>
</dbReference>
<dbReference type="PANTHER" id="PTHR37305">
    <property type="entry name" value="INTEGRAL MEMBRANE PROTEIN-RELATED"/>
    <property type="match status" value="1"/>
</dbReference>
<keyword evidence="1" id="KW-0472">Membrane</keyword>
<evidence type="ECO:0000313" key="3">
    <source>
        <dbReference type="Proteomes" id="UP000218387"/>
    </source>
</evidence>
<dbReference type="RefSeq" id="WP_058693446.1">
    <property type="nucleotide sequence ID" value="NZ_CP029487.1"/>
</dbReference>
<gene>
    <name evidence="2" type="ORF">CPZ25_010250</name>
</gene>